<comment type="similarity">
    <text evidence="5">Belongs to the binding-protein-dependent transport system permease family.</text>
</comment>
<sequence length="287" mass="32192">MLKIFRDLLRFNLEFAIGTLIVSIIVGLSVLSFFSPYPPEDIYVVAPDVPPSWEYWLGTTSRGQDVFWQMTAALRNTLLFGIAVAAISRVISLTIGLVSGYMGGMTDRVLMSINDTFIIIPLFPILVLFYFVMRDSMSWALLALIMAALGWAYDARLIRSVAMSLRTREFTSQCIFSGMSPRQIMTREHLPYVLPIVFSTTLNNMNWSIGMEVTLSVLGFTDINTPTIGSMLYWANQHTALVAGVWWWIALPVIAVMMLFIGLYLLATALNEYIDPRSRLSRMGGAA</sequence>
<evidence type="ECO:0000256" key="5">
    <source>
        <dbReference type="RuleBase" id="RU363032"/>
    </source>
</evidence>
<dbReference type="EMBL" id="BJYZ01000007">
    <property type="protein sequence ID" value="GEO37869.1"/>
    <property type="molecule type" value="Genomic_DNA"/>
</dbReference>
<dbReference type="InterPro" id="IPR000515">
    <property type="entry name" value="MetI-like"/>
</dbReference>
<keyword evidence="3 5" id="KW-1133">Transmembrane helix</keyword>
<feature type="transmembrane region" description="Helical" evidence="5">
    <location>
        <begin position="113"/>
        <end position="133"/>
    </location>
</feature>
<evidence type="ECO:0000313" key="7">
    <source>
        <dbReference type="EMBL" id="GEO37869.1"/>
    </source>
</evidence>
<dbReference type="GO" id="GO:0005886">
    <property type="term" value="C:plasma membrane"/>
    <property type="evidence" value="ECO:0007669"/>
    <property type="project" value="UniProtKB-SubCell"/>
</dbReference>
<evidence type="ECO:0000259" key="6">
    <source>
        <dbReference type="PROSITE" id="PS50928"/>
    </source>
</evidence>
<name>A0A512DN14_9PROT</name>
<dbReference type="InterPro" id="IPR035906">
    <property type="entry name" value="MetI-like_sf"/>
</dbReference>
<dbReference type="RefSeq" id="WP_044426838.1">
    <property type="nucleotide sequence ID" value="NZ_BJYZ01000007.1"/>
</dbReference>
<dbReference type="CDD" id="cd06261">
    <property type="entry name" value="TM_PBP2"/>
    <property type="match status" value="1"/>
</dbReference>
<dbReference type="Pfam" id="PF00528">
    <property type="entry name" value="BPD_transp_1"/>
    <property type="match status" value="1"/>
</dbReference>
<feature type="transmembrane region" description="Helical" evidence="5">
    <location>
        <begin position="139"/>
        <end position="158"/>
    </location>
</feature>
<proteinExistence type="inferred from homology"/>
<evidence type="ECO:0000256" key="3">
    <source>
        <dbReference type="ARBA" id="ARBA00022989"/>
    </source>
</evidence>
<dbReference type="PANTHER" id="PTHR42729">
    <property type="entry name" value="OLIGO/DIPEPTIDE TRANSPORT, PERMEASE PROTEIN (DPPC-2)"/>
    <property type="match status" value="1"/>
</dbReference>
<feature type="transmembrane region" description="Helical" evidence="5">
    <location>
        <begin position="12"/>
        <end position="34"/>
    </location>
</feature>
<keyword evidence="4 5" id="KW-0472">Membrane</keyword>
<dbReference type="PANTHER" id="PTHR42729:SF1">
    <property type="entry name" value="OLIGO_DIPEPTIDE TRANSPORT, PERMEASE PROTEIN (DPPC-2)"/>
    <property type="match status" value="1"/>
</dbReference>
<feature type="transmembrane region" description="Helical" evidence="5">
    <location>
        <begin position="78"/>
        <end position="101"/>
    </location>
</feature>
<dbReference type="Gene3D" id="1.10.3720.10">
    <property type="entry name" value="MetI-like"/>
    <property type="match status" value="1"/>
</dbReference>
<keyword evidence="2 5" id="KW-0812">Transmembrane</keyword>
<dbReference type="AlphaFoldDB" id="A0A512DN14"/>
<dbReference type="SUPFAM" id="SSF161098">
    <property type="entry name" value="MetI-like"/>
    <property type="match status" value="1"/>
</dbReference>
<feature type="domain" description="ABC transmembrane type-1" evidence="6">
    <location>
        <begin position="74"/>
        <end position="267"/>
    </location>
</feature>
<feature type="transmembrane region" description="Helical" evidence="5">
    <location>
        <begin position="213"/>
        <end position="234"/>
    </location>
</feature>
<accession>A0A512DN14</accession>
<protein>
    <submittedName>
        <fullName evidence="7">Peptide ABC transporter</fullName>
    </submittedName>
</protein>
<dbReference type="PROSITE" id="PS50928">
    <property type="entry name" value="ABC_TM1"/>
    <property type="match status" value="1"/>
</dbReference>
<reference evidence="7 8" key="1">
    <citation type="submission" date="2019-07" db="EMBL/GenBank/DDBJ databases">
        <title>Whole genome shotgun sequence of Skermanella aerolata NBRC 106429.</title>
        <authorList>
            <person name="Hosoyama A."/>
            <person name="Uohara A."/>
            <person name="Ohji S."/>
            <person name="Ichikawa N."/>
        </authorList>
    </citation>
    <scope>NUCLEOTIDE SEQUENCE [LARGE SCALE GENOMIC DNA]</scope>
    <source>
        <strain evidence="7 8">NBRC 106429</strain>
    </source>
</reference>
<evidence type="ECO:0000256" key="2">
    <source>
        <dbReference type="ARBA" id="ARBA00022692"/>
    </source>
</evidence>
<comment type="subcellular location">
    <subcellularLocation>
        <location evidence="1 5">Cell membrane</location>
        <topology evidence="1 5">Multi-pass membrane protein</topology>
    </subcellularLocation>
</comment>
<evidence type="ECO:0000313" key="8">
    <source>
        <dbReference type="Proteomes" id="UP000321523"/>
    </source>
</evidence>
<comment type="caution">
    <text evidence="7">The sequence shown here is derived from an EMBL/GenBank/DDBJ whole genome shotgun (WGS) entry which is preliminary data.</text>
</comment>
<dbReference type="Proteomes" id="UP000321523">
    <property type="component" value="Unassembled WGS sequence"/>
</dbReference>
<gene>
    <name evidence="7" type="ORF">SAE02_20170</name>
</gene>
<feature type="transmembrane region" description="Helical" evidence="5">
    <location>
        <begin position="246"/>
        <end position="270"/>
    </location>
</feature>
<dbReference type="OrthoDB" id="9805884at2"/>
<keyword evidence="8" id="KW-1185">Reference proteome</keyword>
<evidence type="ECO:0000256" key="4">
    <source>
        <dbReference type="ARBA" id="ARBA00023136"/>
    </source>
</evidence>
<organism evidence="7 8">
    <name type="scientific">Skermanella aerolata</name>
    <dbReference type="NCBI Taxonomy" id="393310"/>
    <lineage>
        <taxon>Bacteria</taxon>
        <taxon>Pseudomonadati</taxon>
        <taxon>Pseudomonadota</taxon>
        <taxon>Alphaproteobacteria</taxon>
        <taxon>Rhodospirillales</taxon>
        <taxon>Azospirillaceae</taxon>
        <taxon>Skermanella</taxon>
    </lineage>
</organism>
<dbReference type="GO" id="GO:0055085">
    <property type="term" value="P:transmembrane transport"/>
    <property type="evidence" value="ECO:0007669"/>
    <property type="project" value="InterPro"/>
</dbReference>
<evidence type="ECO:0000256" key="1">
    <source>
        <dbReference type="ARBA" id="ARBA00004651"/>
    </source>
</evidence>
<keyword evidence="5" id="KW-0813">Transport</keyword>